<keyword evidence="6" id="KW-1133">Transmembrane helix</keyword>
<keyword evidence="9" id="KW-1185">Reference proteome</keyword>
<dbReference type="GO" id="GO:0006627">
    <property type="term" value="P:protein processing involved in protein targeting to mitochondrion"/>
    <property type="evidence" value="ECO:0007669"/>
    <property type="project" value="TreeGrafter"/>
</dbReference>
<evidence type="ECO:0000313" key="8">
    <source>
        <dbReference type="EMBL" id="KAJ8761882.1"/>
    </source>
</evidence>
<keyword evidence="4" id="KW-0496">Mitochondrion</keyword>
<proteinExistence type="predicted"/>
<dbReference type="SUPFAM" id="SSF51306">
    <property type="entry name" value="LexA/Signal peptidase"/>
    <property type="match status" value="1"/>
</dbReference>
<dbReference type="PANTHER" id="PTHR12383:SF16">
    <property type="entry name" value="MITOCHONDRIAL INNER MEMBRANE PROTEASE SUBUNIT 1"/>
    <property type="match status" value="1"/>
</dbReference>
<reference evidence="8 9" key="1">
    <citation type="submission" date="2021-09" db="EMBL/GenBank/DDBJ databases">
        <title>Genomic insights and catalytic innovation underlie evolution of tropane alkaloids biosynthesis.</title>
        <authorList>
            <person name="Wang Y.-J."/>
            <person name="Tian T."/>
            <person name="Huang J.-P."/>
            <person name="Huang S.-X."/>
        </authorList>
    </citation>
    <scope>NUCLEOTIDE SEQUENCE [LARGE SCALE GENOMIC DNA]</scope>
    <source>
        <strain evidence="8">KIB-2018</strain>
        <tissue evidence="8">Leaf</tissue>
    </source>
</reference>
<dbReference type="GO" id="GO:0042720">
    <property type="term" value="C:mitochondrial inner membrane peptidase complex"/>
    <property type="evidence" value="ECO:0007669"/>
    <property type="project" value="TreeGrafter"/>
</dbReference>
<evidence type="ECO:0000256" key="2">
    <source>
        <dbReference type="ARBA" id="ARBA00022792"/>
    </source>
</evidence>
<evidence type="ECO:0000256" key="4">
    <source>
        <dbReference type="ARBA" id="ARBA00023128"/>
    </source>
</evidence>
<feature type="transmembrane region" description="Helical" evidence="6">
    <location>
        <begin position="20"/>
        <end position="44"/>
    </location>
</feature>
<organism evidence="8 9">
    <name type="scientific">Erythroxylum novogranatense</name>
    <dbReference type="NCBI Taxonomy" id="1862640"/>
    <lineage>
        <taxon>Eukaryota</taxon>
        <taxon>Viridiplantae</taxon>
        <taxon>Streptophyta</taxon>
        <taxon>Embryophyta</taxon>
        <taxon>Tracheophyta</taxon>
        <taxon>Spermatophyta</taxon>
        <taxon>Magnoliopsida</taxon>
        <taxon>eudicotyledons</taxon>
        <taxon>Gunneridae</taxon>
        <taxon>Pentapetalae</taxon>
        <taxon>rosids</taxon>
        <taxon>fabids</taxon>
        <taxon>Malpighiales</taxon>
        <taxon>Erythroxylaceae</taxon>
        <taxon>Erythroxylum</taxon>
    </lineage>
</organism>
<keyword evidence="6" id="KW-0812">Transmembrane</keyword>
<evidence type="ECO:0000313" key="9">
    <source>
        <dbReference type="Proteomes" id="UP001159364"/>
    </source>
</evidence>
<dbReference type="Pfam" id="PF10502">
    <property type="entry name" value="Peptidase_S26"/>
    <property type="match status" value="1"/>
</dbReference>
<dbReference type="AlphaFoldDB" id="A0AAV8T5A0"/>
<dbReference type="EMBL" id="JAIWQS010000006">
    <property type="protein sequence ID" value="KAJ8761882.1"/>
    <property type="molecule type" value="Genomic_DNA"/>
</dbReference>
<evidence type="ECO:0000259" key="7">
    <source>
        <dbReference type="Pfam" id="PF10502"/>
    </source>
</evidence>
<dbReference type="PANTHER" id="PTHR12383">
    <property type="entry name" value="PROTEASE FAMILY S26 MITOCHONDRIAL INNER MEMBRANE PROTEASE-RELATED"/>
    <property type="match status" value="1"/>
</dbReference>
<dbReference type="GO" id="GO:0004252">
    <property type="term" value="F:serine-type endopeptidase activity"/>
    <property type="evidence" value="ECO:0007669"/>
    <property type="project" value="InterPro"/>
</dbReference>
<dbReference type="InterPro" id="IPR019533">
    <property type="entry name" value="Peptidase_S26"/>
</dbReference>
<sequence>MNVRSMKQWSSLVKEALDGTFLVTKFLCLLHVTNTYLCTVAVTYGPRMLPMLSLTGDLVDLGDVVLVRSPENPRKVVTKRVVGVEGDRVTYFVDPKNSDRCQTILLMVAWCSKCGRLAIDGKSSLLLPPVCRPHRYFSPVKVSSTQPISSTRDQVCSRDIIWPSA</sequence>
<evidence type="ECO:0000256" key="5">
    <source>
        <dbReference type="ARBA" id="ARBA00023136"/>
    </source>
</evidence>
<dbReference type="InterPro" id="IPR036286">
    <property type="entry name" value="LexA/Signal_pep-like_sf"/>
</dbReference>
<dbReference type="CDD" id="cd06530">
    <property type="entry name" value="S26_SPase_I"/>
    <property type="match status" value="1"/>
</dbReference>
<evidence type="ECO:0000256" key="6">
    <source>
        <dbReference type="SAM" id="Phobius"/>
    </source>
</evidence>
<evidence type="ECO:0000256" key="1">
    <source>
        <dbReference type="ARBA" id="ARBA00004273"/>
    </source>
</evidence>
<evidence type="ECO:0000256" key="3">
    <source>
        <dbReference type="ARBA" id="ARBA00022801"/>
    </source>
</evidence>
<accession>A0AAV8T5A0</accession>
<dbReference type="Gene3D" id="2.10.109.10">
    <property type="entry name" value="Umud Fragment, subunit A"/>
    <property type="match status" value="1"/>
</dbReference>
<name>A0AAV8T5A0_9ROSI</name>
<keyword evidence="3" id="KW-0378">Hydrolase</keyword>
<protein>
    <recommendedName>
        <fullName evidence="7">Peptidase S26 domain-containing protein</fullName>
    </recommendedName>
</protein>
<feature type="domain" description="Peptidase S26" evidence="7">
    <location>
        <begin position="56"/>
        <end position="91"/>
    </location>
</feature>
<dbReference type="Proteomes" id="UP001159364">
    <property type="component" value="Linkage Group LG06"/>
</dbReference>
<keyword evidence="2" id="KW-0999">Mitochondrion inner membrane</keyword>
<gene>
    <name evidence="8" type="ORF">K2173_005593</name>
</gene>
<comment type="caution">
    <text evidence="8">The sequence shown here is derived from an EMBL/GenBank/DDBJ whole genome shotgun (WGS) entry which is preliminary data.</text>
</comment>
<dbReference type="InterPro" id="IPR052064">
    <property type="entry name" value="Mito_IMP1_subunit"/>
</dbReference>
<dbReference type="GO" id="GO:0006465">
    <property type="term" value="P:signal peptide processing"/>
    <property type="evidence" value="ECO:0007669"/>
    <property type="project" value="InterPro"/>
</dbReference>
<comment type="subcellular location">
    <subcellularLocation>
        <location evidence="1">Mitochondrion inner membrane</location>
    </subcellularLocation>
</comment>
<keyword evidence="5 6" id="KW-0472">Membrane</keyword>